<evidence type="ECO:0000256" key="18">
    <source>
        <dbReference type="ARBA" id="ARBA00023273"/>
    </source>
</evidence>
<keyword evidence="14" id="KW-0130">Cell adhesion</keyword>
<evidence type="ECO:0000256" key="3">
    <source>
        <dbReference type="ARBA" id="ARBA00004289"/>
    </source>
</evidence>
<proteinExistence type="inferred from homology"/>
<evidence type="ECO:0000256" key="7">
    <source>
        <dbReference type="ARBA" id="ARBA00022475"/>
    </source>
</evidence>
<keyword evidence="15" id="KW-0175">Coiled coil</keyword>
<dbReference type="EMBL" id="JAIPUX010005289">
    <property type="protein sequence ID" value="KAH0617882.1"/>
    <property type="molecule type" value="Genomic_DNA"/>
</dbReference>
<keyword evidence="7" id="KW-1003">Cell membrane</keyword>
<dbReference type="InterPro" id="IPR026136">
    <property type="entry name" value="RIPOR3"/>
</dbReference>
<gene>
    <name evidence="21" type="ORF">JD844_016581</name>
</gene>
<keyword evidence="13" id="KW-0221">Differentiation</keyword>
<feature type="region of interest" description="Disordered" evidence="19">
    <location>
        <begin position="431"/>
        <end position="458"/>
    </location>
</feature>
<evidence type="ECO:0000256" key="17">
    <source>
        <dbReference type="ARBA" id="ARBA00023212"/>
    </source>
</evidence>
<evidence type="ECO:0000256" key="16">
    <source>
        <dbReference type="ARBA" id="ARBA00023136"/>
    </source>
</evidence>
<name>A0ABQ7SKR6_PHRPL</name>
<keyword evidence="18" id="KW-0966">Cell projection</keyword>
<dbReference type="PANTHER" id="PTHR15829:SF2">
    <property type="entry name" value="RHO FAMILY-INTERACTING CELL POLARIZATION REGULATOR 2"/>
    <property type="match status" value="1"/>
</dbReference>
<dbReference type="Proteomes" id="UP000826234">
    <property type="component" value="Unassembled WGS sequence"/>
</dbReference>
<evidence type="ECO:0000313" key="22">
    <source>
        <dbReference type="Proteomes" id="UP000826234"/>
    </source>
</evidence>
<evidence type="ECO:0000256" key="12">
    <source>
        <dbReference type="ARBA" id="ARBA00022740"/>
    </source>
</evidence>
<evidence type="ECO:0000256" key="10">
    <source>
        <dbReference type="ARBA" id="ARBA00022541"/>
    </source>
</evidence>
<keyword evidence="12" id="KW-1009">Hearing</keyword>
<keyword evidence="11" id="KW-0734">Signal transduction inhibitor</keyword>
<feature type="region of interest" description="Disordered" evidence="19">
    <location>
        <begin position="661"/>
        <end position="685"/>
    </location>
</feature>
<feature type="compositionally biased region" description="Low complexity" evidence="19">
    <location>
        <begin position="431"/>
        <end position="444"/>
    </location>
</feature>
<dbReference type="InterPro" id="IPR040268">
    <property type="entry name" value="ARMH2"/>
</dbReference>
<comment type="caution">
    <text evidence="21">The sequence shown here is derived from an EMBL/GenBank/DDBJ whole genome shotgun (WGS) entry which is preliminary data.</text>
</comment>
<keyword evidence="17" id="KW-0206">Cytoskeleton</keyword>
<dbReference type="SUPFAM" id="SSF48371">
    <property type="entry name" value="ARM repeat"/>
    <property type="match status" value="1"/>
</dbReference>
<dbReference type="InterPro" id="IPR031780">
    <property type="entry name" value="FAM65_N"/>
</dbReference>
<comment type="similarity">
    <text evidence="5">Belongs to the RIPOR family.</text>
</comment>
<evidence type="ECO:0000256" key="6">
    <source>
        <dbReference type="ARBA" id="ARBA00013627"/>
    </source>
</evidence>
<dbReference type="Gene3D" id="1.25.10.10">
    <property type="entry name" value="Leucine-rich Repeat Variant"/>
    <property type="match status" value="1"/>
</dbReference>
<keyword evidence="16" id="KW-0472">Membrane</keyword>
<protein>
    <recommendedName>
        <fullName evidence="6">Rho family-interacting cell polarization regulator 2</fullName>
    </recommendedName>
</protein>
<evidence type="ECO:0000256" key="14">
    <source>
        <dbReference type="ARBA" id="ARBA00022889"/>
    </source>
</evidence>
<dbReference type="Pfam" id="PF17822">
    <property type="entry name" value="ARMH2"/>
    <property type="match status" value="1"/>
</dbReference>
<evidence type="ECO:0000256" key="2">
    <source>
        <dbReference type="ARBA" id="ARBA00004245"/>
    </source>
</evidence>
<reference evidence="21 22" key="1">
    <citation type="journal article" date="2022" name="Gigascience">
        <title>A chromosome-level genome assembly and annotation of the desert horned lizard, Phrynosoma platyrhinos, provides insight into chromosomal rearrangements among reptiles.</title>
        <authorList>
            <person name="Koochekian N."/>
            <person name="Ascanio A."/>
            <person name="Farleigh K."/>
            <person name="Card D.C."/>
            <person name="Schield D.R."/>
            <person name="Castoe T.A."/>
            <person name="Jezkova T."/>
        </authorList>
    </citation>
    <scope>NUCLEOTIDE SEQUENCE [LARGE SCALE GENOMIC DNA]</scope>
    <source>
        <strain evidence="21">NK-2021</strain>
    </source>
</reference>
<dbReference type="Pfam" id="PF15903">
    <property type="entry name" value="PL48"/>
    <property type="match status" value="1"/>
</dbReference>
<sequence length="1227" mass="137374">MALLEVSPLLASAVFKKGDPGKCNSFIENSSALKKPQTKVKKMHNLGHKSNSTAKAPQPERMEEVYKALKNGLDEYLEVHQTELDKLTAQLKDMKRNSRLGVLYDLDKQMKAIERYMRKLEFHISKVDELFEAYCIQRRLRDGASKMKQAFGLSPVSKAARESLSEINKSYKEYTENMCTIEGELENLMGEFCIKMKGLAGFARLCPGDQYEIFMRYGRQRWKLKGKIEVNGKQSWDGEEMIFFPLIVGLISIKVTEVKGLATHILVGSVTCETKDLFAAQPQVVAVDINDLGTIKLNLEITWHPFDVEDVTPSTGNTSKASALQRRMSMYSQGTPETPTFKDHSFFKWRYPPQDRLQFSILDALQDTFFDKLRRSRSFSDLPSLRLRPRAGLEHYSNLADDVFGNGTTENEKRPLSYSFSDIPNGDCTLSSSSVGSSTTIDNSNPEITVTPPEHNGQKLSETHILDSISISSSVDSMPESKDLKSQEHILVSDEKKASSTDSEVCQKSPHSRNNSLFLDNNAPVSLLQETDELSELKPVELDTFEGNITKQLVKRLTSGEGPMTPEKLHCEGSISGESEGYKSCVDGSIEEAFQGLILALEPHKEQFKEFQDLDQEVTHLDEILKCRPAVNHSRSSSLSLTVESALESFDFLNTSDFEDDGGTEELCSGGQGTDSVSEHPEARGHLSEALTEDTGVGTSVAGSPLPLTTGNESLDITIVKHLQYCTQLVQQILFSNKTPFVTRYLLDKLSQQILVIENLTEISNENMGNIRPISEAIPDFQKRISLLSFWNKCTGSSGAYHTSADKMIKQLDATFGTTVNDECPGLAETVFKTLVSHIVDRTEPVLSSSLSLEVITVFQYYNYFASKNVSDLTNHLLQLAREAVMVQTLQSLRDGKILQNKASLTSISLPPQQEVLKSLAVLLLTESKKEIHEAVVSILSAAATEDKQFREKALIYYCEMLVQPNLHLQKAACLALKCLQATESIKMLATLCQSDNEEIRKVASETLLSFGEDGRLAYEQLDKFPREFIKHIKQIREPPIKLIDPIFHHHKIKTYGIDLRNTELPLEERATAAVYIGLLAYTGGVSAAGLASEYIQDMIDILIMPDTSGKVMIDVMKGLCSVCYISYTNQNVAKENHLAEVLIACLDEDEHSPDADPDIILVKFWVCYLMTVVCCNNIPYIKLIQEMGGQTLEKRLESLSYMEWLGWPENYAELMFFLMGYQKMHT</sequence>
<evidence type="ECO:0000256" key="13">
    <source>
        <dbReference type="ARBA" id="ARBA00022782"/>
    </source>
</evidence>
<evidence type="ECO:0000256" key="19">
    <source>
        <dbReference type="SAM" id="MobiDB-lite"/>
    </source>
</evidence>
<dbReference type="InterPro" id="IPR011989">
    <property type="entry name" value="ARM-like"/>
</dbReference>
<keyword evidence="22" id="KW-1185">Reference proteome</keyword>
<accession>A0ABQ7SKR6</accession>
<evidence type="ECO:0000256" key="9">
    <source>
        <dbReference type="ARBA" id="ARBA00022500"/>
    </source>
</evidence>
<evidence type="ECO:0000256" key="11">
    <source>
        <dbReference type="ARBA" id="ARBA00022700"/>
    </source>
</evidence>
<comment type="subcellular location">
    <subcellularLocation>
        <location evidence="1">Apical cell membrane</location>
    </subcellularLocation>
    <subcellularLocation>
        <location evidence="4">Cell projection</location>
        <location evidence="4">Filopodium</location>
    </subcellularLocation>
    <subcellularLocation>
        <location evidence="3">Cell projection</location>
        <location evidence="3">Stereocilium membrane</location>
    </subcellularLocation>
    <subcellularLocation>
        <location evidence="2">Cytoplasm</location>
        <location evidence="2">Cytoskeleton</location>
    </subcellularLocation>
</comment>
<evidence type="ECO:0000259" key="20">
    <source>
        <dbReference type="Pfam" id="PF15903"/>
    </source>
</evidence>
<dbReference type="PANTHER" id="PTHR15829">
    <property type="entry name" value="PROTEIN KINASE PKN/PRK1, EFFECTOR"/>
    <property type="match status" value="1"/>
</dbReference>
<evidence type="ECO:0000256" key="8">
    <source>
        <dbReference type="ARBA" id="ARBA00022490"/>
    </source>
</evidence>
<keyword evidence="9" id="KW-0145">Chemotaxis</keyword>
<feature type="region of interest" description="Disordered" evidence="19">
    <location>
        <begin position="492"/>
        <end position="519"/>
    </location>
</feature>
<evidence type="ECO:0000313" key="21">
    <source>
        <dbReference type="EMBL" id="KAH0617882.1"/>
    </source>
</evidence>
<evidence type="ECO:0000256" key="1">
    <source>
        <dbReference type="ARBA" id="ARBA00004221"/>
    </source>
</evidence>
<evidence type="ECO:0000256" key="4">
    <source>
        <dbReference type="ARBA" id="ARBA00004486"/>
    </source>
</evidence>
<dbReference type="InterPro" id="IPR016024">
    <property type="entry name" value="ARM-type_fold"/>
</dbReference>
<evidence type="ECO:0000256" key="15">
    <source>
        <dbReference type="ARBA" id="ARBA00023054"/>
    </source>
</evidence>
<organism evidence="21 22">
    <name type="scientific">Phrynosoma platyrhinos</name>
    <name type="common">Desert horned lizard</name>
    <dbReference type="NCBI Taxonomy" id="52577"/>
    <lineage>
        <taxon>Eukaryota</taxon>
        <taxon>Metazoa</taxon>
        <taxon>Chordata</taxon>
        <taxon>Craniata</taxon>
        <taxon>Vertebrata</taxon>
        <taxon>Euteleostomi</taxon>
        <taxon>Lepidosauria</taxon>
        <taxon>Squamata</taxon>
        <taxon>Bifurcata</taxon>
        <taxon>Unidentata</taxon>
        <taxon>Episquamata</taxon>
        <taxon>Toxicofera</taxon>
        <taxon>Iguania</taxon>
        <taxon>Phrynosomatidae</taxon>
        <taxon>Phrynosomatinae</taxon>
        <taxon>Phrynosoma</taxon>
    </lineage>
</organism>
<evidence type="ECO:0000256" key="5">
    <source>
        <dbReference type="ARBA" id="ARBA00005744"/>
    </source>
</evidence>
<keyword evidence="10" id="KW-0517">Myogenesis</keyword>
<feature type="domain" description="FAM65 N-terminal" evidence="20">
    <location>
        <begin position="21"/>
        <end position="349"/>
    </location>
</feature>
<keyword evidence="8" id="KW-0963">Cytoplasm</keyword>